<dbReference type="GO" id="GO:0009253">
    <property type="term" value="P:peptidoglycan catabolic process"/>
    <property type="evidence" value="ECO:0007669"/>
    <property type="project" value="InterPro"/>
</dbReference>
<dbReference type="Pfam" id="PF00959">
    <property type="entry name" value="Phage_lysozyme"/>
    <property type="match status" value="1"/>
</dbReference>
<dbReference type="AlphaFoldDB" id="A0A1Y1XFR8"/>
<keyword evidence="5" id="KW-1185">Reference proteome</keyword>
<dbReference type="EMBL" id="MCFE01000608">
    <property type="protein sequence ID" value="ORX84563.1"/>
    <property type="molecule type" value="Genomic_DNA"/>
</dbReference>
<reference evidence="4 5" key="1">
    <citation type="submission" date="2016-07" db="EMBL/GenBank/DDBJ databases">
        <title>Pervasive Adenine N6-methylation of Active Genes in Fungi.</title>
        <authorList>
            <consortium name="DOE Joint Genome Institute"/>
            <person name="Mondo S.J."/>
            <person name="Dannebaum R.O."/>
            <person name="Kuo R.C."/>
            <person name="Labutti K."/>
            <person name="Haridas S."/>
            <person name="Kuo A."/>
            <person name="Salamov A."/>
            <person name="Ahrendt S.R."/>
            <person name="Lipzen A."/>
            <person name="Sullivan W."/>
            <person name="Andreopoulos W.B."/>
            <person name="Clum A."/>
            <person name="Lindquist E."/>
            <person name="Daum C."/>
            <person name="Ramamoorthy G.K."/>
            <person name="Gryganskyi A."/>
            <person name="Culley D."/>
            <person name="Magnuson J.K."/>
            <person name="James T.Y."/>
            <person name="O'Malley M.A."/>
            <person name="Stajich J.E."/>
            <person name="Spatafora J.W."/>
            <person name="Visel A."/>
            <person name="Grigoriev I.V."/>
        </authorList>
    </citation>
    <scope>NUCLEOTIDE SEQUENCE [LARGE SCALE GENOMIC DNA]</scope>
    <source>
        <strain evidence="4 5">CBS 931.73</strain>
    </source>
</reference>
<keyword evidence="3" id="KW-1035">Host cytoplasm</keyword>
<dbReference type="SUPFAM" id="SSF53955">
    <property type="entry name" value="Lysozyme-like"/>
    <property type="match status" value="1"/>
</dbReference>
<dbReference type="Proteomes" id="UP000193498">
    <property type="component" value="Unassembled WGS sequence"/>
</dbReference>
<dbReference type="GO" id="GO:0003796">
    <property type="term" value="F:lysozyme activity"/>
    <property type="evidence" value="ECO:0007669"/>
    <property type="project" value="InterPro"/>
</dbReference>
<comment type="caution">
    <text evidence="4">The sequence shown here is derived from an EMBL/GenBank/DDBJ whole genome shotgun (WGS) entry which is preliminary data.</text>
</comment>
<accession>A0A1Y1XFR8</accession>
<sequence>NQADLDLVQSIEGWFPNFYIGPAGIRTIGYGHTCHSDPTHCANIYPPLFVARGEDLLRRDMAEFEECVSELILVPITSNRVLHWYRSRSMSGVGGLRNSNMRRLINQENNNAAEAEFGLWVYGGGRVLPGLVRRRKAEHDLFSSGIAC</sequence>
<feature type="non-terminal residue" evidence="4">
    <location>
        <position position="1"/>
    </location>
</feature>
<proteinExistence type="predicted"/>
<dbReference type="GO" id="GO:0016998">
    <property type="term" value="P:cell wall macromolecule catabolic process"/>
    <property type="evidence" value="ECO:0007669"/>
    <property type="project" value="InterPro"/>
</dbReference>
<dbReference type="Gene3D" id="1.10.530.40">
    <property type="match status" value="1"/>
</dbReference>
<dbReference type="InterPro" id="IPR023346">
    <property type="entry name" value="Lysozyme-like_dom_sf"/>
</dbReference>
<dbReference type="OrthoDB" id="5358886at2759"/>
<dbReference type="InterPro" id="IPR051018">
    <property type="entry name" value="Bacteriophage_GH24"/>
</dbReference>
<evidence type="ECO:0000256" key="2">
    <source>
        <dbReference type="ARBA" id="ARBA00022638"/>
    </source>
</evidence>
<organism evidence="4 5">
    <name type="scientific">Basidiobolus meristosporus CBS 931.73</name>
    <dbReference type="NCBI Taxonomy" id="1314790"/>
    <lineage>
        <taxon>Eukaryota</taxon>
        <taxon>Fungi</taxon>
        <taxon>Fungi incertae sedis</taxon>
        <taxon>Zoopagomycota</taxon>
        <taxon>Entomophthoromycotina</taxon>
        <taxon>Basidiobolomycetes</taxon>
        <taxon>Basidiobolales</taxon>
        <taxon>Basidiobolaceae</taxon>
        <taxon>Basidiobolus</taxon>
    </lineage>
</organism>
<dbReference type="GO" id="GO:0042742">
    <property type="term" value="P:defense response to bacterium"/>
    <property type="evidence" value="ECO:0007669"/>
    <property type="project" value="UniProtKB-KW"/>
</dbReference>
<dbReference type="InParanoid" id="A0A1Y1XFR8"/>
<dbReference type="PANTHER" id="PTHR38107:SF3">
    <property type="entry name" value="LYSOZYME RRRD-RELATED"/>
    <property type="match status" value="1"/>
</dbReference>
<dbReference type="InterPro" id="IPR002196">
    <property type="entry name" value="Glyco_hydro_24"/>
</dbReference>
<evidence type="ECO:0000313" key="5">
    <source>
        <dbReference type="Proteomes" id="UP000193498"/>
    </source>
</evidence>
<dbReference type="CDD" id="cd00737">
    <property type="entry name" value="lyz_endolysin_autolysin"/>
    <property type="match status" value="1"/>
</dbReference>
<protein>
    <submittedName>
        <fullName evidence="4">Lysozyme-like protein</fullName>
    </submittedName>
</protein>
<dbReference type="GO" id="GO:0031640">
    <property type="term" value="P:killing of cells of another organism"/>
    <property type="evidence" value="ECO:0007669"/>
    <property type="project" value="UniProtKB-KW"/>
</dbReference>
<evidence type="ECO:0000256" key="1">
    <source>
        <dbReference type="ARBA" id="ARBA00022529"/>
    </source>
</evidence>
<gene>
    <name evidence="4" type="ORF">K493DRAFT_239213</name>
</gene>
<dbReference type="PANTHER" id="PTHR38107">
    <property type="match status" value="1"/>
</dbReference>
<keyword evidence="2" id="KW-0081">Bacteriolytic enzyme</keyword>
<evidence type="ECO:0000256" key="3">
    <source>
        <dbReference type="ARBA" id="ARBA00023200"/>
    </source>
</evidence>
<keyword evidence="1" id="KW-0929">Antimicrobial</keyword>
<dbReference type="InterPro" id="IPR033907">
    <property type="entry name" value="Endolysin_autolysin"/>
</dbReference>
<dbReference type="STRING" id="1314790.A0A1Y1XFR8"/>
<dbReference type="InterPro" id="IPR023347">
    <property type="entry name" value="Lysozyme_dom_sf"/>
</dbReference>
<evidence type="ECO:0000313" key="4">
    <source>
        <dbReference type="EMBL" id="ORX84563.1"/>
    </source>
</evidence>
<name>A0A1Y1XFR8_9FUNG</name>